<comment type="cofactor">
    <cofactor evidence="1 6">
        <name>pyridoxal 5'-phosphate</name>
        <dbReference type="ChEBI" id="CHEBI:597326"/>
    </cofactor>
</comment>
<dbReference type="RefSeq" id="WP_345723325.1">
    <property type="nucleotide sequence ID" value="NZ_BAABRU010000013.1"/>
</dbReference>
<evidence type="ECO:0000256" key="1">
    <source>
        <dbReference type="ARBA" id="ARBA00001933"/>
    </source>
</evidence>
<dbReference type="InterPro" id="IPR015424">
    <property type="entry name" value="PyrdxlP-dep_Trfase"/>
</dbReference>
<dbReference type="PROSITE" id="PS00105">
    <property type="entry name" value="AA_TRANSFER_CLASS_1"/>
    <property type="match status" value="1"/>
</dbReference>
<reference evidence="8 9" key="1">
    <citation type="submission" date="2024-02" db="EMBL/GenBank/DDBJ databases">
        <title>Herpetosiphon gulosus NBRC 112829.</title>
        <authorList>
            <person name="Ichikawa N."/>
            <person name="Katano-Makiyama Y."/>
            <person name="Hidaka K."/>
        </authorList>
    </citation>
    <scope>NUCLEOTIDE SEQUENCE [LARGE SCALE GENOMIC DNA]</scope>
    <source>
        <strain evidence="8 9">NBRC 112829</strain>
    </source>
</reference>
<dbReference type="InterPro" id="IPR050596">
    <property type="entry name" value="AspAT/PAT-like"/>
</dbReference>
<dbReference type="PANTHER" id="PTHR46383:SF1">
    <property type="entry name" value="ASPARTATE AMINOTRANSFERASE"/>
    <property type="match status" value="1"/>
</dbReference>
<dbReference type="SUPFAM" id="SSF53383">
    <property type="entry name" value="PLP-dependent transferases"/>
    <property type="match status" value="1"/>
</dbReference>
<evidence type="ECO:0000313" key="9">
    <source>
        <dbReference type="Proteomes" id="UP001428290"/>
    </source>
</evidence>
<keyword evidence="9" id="KW-1185">Reference proteome</keyword>
<dbReference type="PANTHER" id="PTHR46383">
    <property type="entry name" value="ASPARTATE AMINOTRANSFERASE"/>
    <property type="match status" value="1"/>
</dbReference>
<dbReference type="CDD" id="cd00609">
    <property type="entry name" value="AAT_like"/>
    <property type="match status" value="1"/>
</dbReference>
<comment type="similarity">
    <text evidence="2 6">Belongs to the class-I pyridoxal-phosphate-dependent aminotransferase family.</text>
</comment>
<evidence type="ECO:0000256" key="3">
    <source>
        <dbReference type="ARBA" id="ARBA00022576"/>
    </source>
</evidence>
<dbReference type="EC" id="2.6.1.-" evidence="6"/>
<protein>
    <recommendedName>
        <fullName evidence="6">Aminotransferase</fullName>
        <ecNumber evidence="6">2.6.1.-</ecNumber>
    </recommendedName>
</protein>
<evidence type="ECO:0000256" key="5">
    <source>
        <dbReference type="ARBA" id="ARBA00022898"/>
    </source>
</evidence>
<evidence type="ECO:0000256" key="2">
    <source>
        <dbReference type="ARBA" id="ARBA00007441"/>
    </source>
</evidence>
<comment type="caution">
    <text evidence="8">The sequence shown here is derived from an EMBL/GenBank/DDBJ whole genome shotgun (WGS) entry which is preliminary data.</text>
</comment>
<dbReference type="InterPro" id="IPR015421">
    <property type="entry name" value="PyrdxlP-dep_Trfase_major"/>
</dbReference>
<organism evidence="8 9">
    <name type="scientific">Herpetosiphon gulosus</name>
    <dbReference type="NCBI Taxonomy" id="1973496"/>
    <lineage>
        <taxon>Bacteria</taxon>
        <taxon>Bacillati</taxon>
        <taxon>Chloroflexota</taxon>
        <taxon>Chloroflexia</taxon>
        <taxon>Herpetosiphonales</taxon>
        <taxon>Herpetosiphonaceae</taxon>
        <taxon>Herpetosiphon</taxon>
    </lineage>
</organism>
<evidence type="ECO:0000256" key="6">
    <source>
        <dbReference type="RuleBase" id="RU000481"/>
    </source>
</evidence>
<evidence type="ECO:0000259" key="7">
    <source>
        <dbReference type="Pfam" id="PF00155"/>
    </source>
</evidence>
<dbReference type="InterPro" id="IPR004839">
    <property type="entry name" value="Aminotransferase_I/II_large"/>
</dbReference>
<dbReference type="InterPro" id="IPR004838">
    <property type="entry name" value="NHTrfase_class1_PyrdxlP-BS"/>
</dbReference>
<dbReference type="Pfam" id="PF00155">
    <property type="entry name" value="Aminotran_1_2"/>
    <property type="match status" value="1"/>
</dbReference>
<accession>A0ABP9X2U0</accession>
<evidence type="ECO:0000256" key="4">
    <source>
        <dbReference type="ARBA" id="ARBA00022679"/>
    </source>
</evidence>
<gene>
    <name evidence="8" type="primary">aatA</name>
    <name evidence="8" type="ORF">Hgul01_03541</name>
</gene>
<dbReference type="Gene3D" id="3.40.640.10">
    <property type="entry name" value="Type I PLP-dependent aspartate aminotransferase-like (Major domain)"/>
    <property type="match status" value="1"/>
</dbReference>
<evidence type="ECO:0000313" key="8">
    <source>
        <dbReference type="EMBL" id="GAA5529727.1"/>
    </source>
</evidence>
<keyword evidence="5" id="KW-0663">Pyridoxal phosphate</keyword>
<feature type="domain" description="Aminotransferase class I/classII large" evidence="7">
    <location>
        <begin position="54"/>
        <end position="428"/>
    </location>
</feature>
<sequence>MTLIETVDAAHYFEPKSPELSSQSISAMARGMVGSEILRIAGNVRTLQAQGRTVCNFTVGDFAPSQFPIPEALRDAAIESYSAGRTNYPPAEGVMALRKAVLNHYEHRLGLRYPLESIQIISGARPGLYAAYGVLIDPGETVVYPVPSWNNNHYAYLCGSKAIEVPTRPEDGFLPTAELLAPFIQEARLISINSPLNPAGTMISPEELRKISELIVNENTRRKELGLRLLYLVYDQIYWELQLGDIRHVTPVEVMPEMSAYTIFIDGISKSWSATGLRVGWVVAPPHITDRIKAFLNHVGAWAPHPEQEATAHILNSIDVLDNFYAHMHNEVRARLNLIYNAVQEMKAAGLPVDAIAPQGAIYLSTQFDLVGKSLDGMPITSNAQIGDILLEQAGVALVPFQAFGLRQETGWMRLSVGAVSIADVEQCIPRMRAILERVK</sequence>
<dbReference type="GO" id="GO:0008483">
    <property type="term" value="F:transaminase activity"/>
    <property type="evidence" value="ECO:0007669"/>
    <property type="project" value="UniProtKB-KW"/>
</dbReference>
<dbReference type="EMBL" id="BAABRU010000013">
    <property type="protein sequence ID" value="GAA5529727.1"/>
    <property type="molecule type" value="Genomic_DNA"/>
</dbReference>
<dbReference type="InterPro" id="IPR015422">
    <property type="entry name" value="PyrdxlP-dep_Trfase_small"/>
</dbReference>
<name>A0ABP9X2U0_9CHLR</name>
<dbReference type="Proteomes" id="UP001428290">
    <property type="component" value="Unassembled WGS sequence"/>
</dbReference>
<proteinExistence type="inferred from homology"/>
<keyword evidence="3 6" id="KW-0032">Aminotransferase</keyword>
<dbReference type="Gene3D" id="3.90.1150.10">
    <property type="entry name" value="Aspartate Aminotransferase, domain 1"/>
    <property type="match status" value="1"/>
</dbReference>
<keyword evidence="4 6" id="KW-0808">Transferase</keyword>